<evidence type="ECO:0000256" key="4">
    <source>
        <dbReference type="ARBA" id="ARBA00023136"/>
    </source>
</evidence>
<dbReference type="PROSITE" id="PS51257">
    <property type="entry name" value="PROKAR_LIPOPROTEIN"/>
    <property type="match status" value="1"/>
</dbReference>
<dbReference type="PANTHER" id="PTHR30203:SF25">
    <property type="entry name" value="OUTER MEMBRANE PROTEIN-RELATED"/>
    <property type="match status" value="1"/>
</dbReference>
<dbReference type="Pfam" id="PF02321">
    <property type="entry name" value="OEP"/>
    <property type="match status" value="2"/>
</dbReference>
<proteinExistence type="inferred from homology"/>
<keyword evidence="2 8" id="KW-1134">Transmembrane beta strand</keyword>
<dbReference type="AlphaFoldDB" id="A0A9Q2XME7"/>
<keyword evidence="4 8" id="KW-0472">Membrane</keyword>
<dbReference type="InterPro" id="IPR010131">
    <property type="entry name" value="MdtP/NodT-like"/>
</dbReference>
<dbReference type="Proteomes" id="UP001106592">
    <property type="component" value="Unassembled WGS sequence"/>
</dbReference>
<feature type="signal peptide" evidence="8">
    <location>
        <begin position="1"/>
        <end position="19"/>
    </location>
</feature>
<evidence type="ECO:0000256" key="1">
    <source>
        <dbReference type="ARBA" id="ARBA00007613"/>
    </source>
</evidence>
<organism evidence="9 10">
    <name type="scientific">Pseudomonas aegrilactucae</name>
    <dbReference type="NCBI Taxonomy" id="2854028"/>
    <lineage>
        <taxon>Bacteria</taxon>
        <taxon>Pseudomonadati</taxon>
        <taxon>Pseudomonadota</taxon>
        <taxon>Gammaproteobacteria</taxon>
        <taxon>Pseudomonadales</taxon>
        <taxon>Pseudomonadaceae</taxon>
        <taxon>Pseudomonas</taxon>
    </lineage>
</organism>
<evidence type="ECO:0000256" key="8">
    <source>
        <dbReference type="RuleBase" id="RU362097"/>
    </source>
</evidence>
<evidence type="ECO:0000256" key="7">
    <source>
        <dbReference type="ARBA" id="ARBA00023288"/>
    </source>
</evidence>
<dbReference type="GO" id="GO:0015562">
    <property type="term" value="F:efflux transmembrane transporter activity"/>
    <property type="evidence" value="ECO:0007669"/>
    <property type="project" value="InterPro"/>
</dbReference>
<dbReference type="PANTHER" id="PTHR30203">
    <property type="entry name" value="OUTER MEMBRANE CATION EFFLUX PROTEIN"/>
    <property type="match status" value="1"/>
</dbReference>
<feature type="chain" id="PRO_5040546157" evidence="8">
    <location>
        <begin position="20"/>
        <end position="469"/>
    </location>
</feature>
<evidence type="ECO:0000313" key="9">
    <source>
        <dbReference type="EMBL" id="MBV6288791.1"/>
    </source>
</evidence>
<dbReference type="InterPro" id="IPR003423">
    <property type="entry name" value="OMP_efflux"/>
</dbReference>
<evidence type="ECO:0000313" key="10">
    <source>
        <dbReference type="Proteomes" id="UP001106592"/>
    </source>
</evidence>
<name>A0A9Q2XME7_9PSED</name>
<evidence type="ECO:0000256" key="6">
    <source>
        <dbReference type="ARBA" id="ARBA00023237"/>
    </source>
</evidence>
<accession>A0A9Q2XME7</accession>
<keyword evidence="6" id="KW-0998">Cell outer membrane</keyword>
<dbReference type="RefSeq" id="WP_217976776.1">
    <property type="nucleotide sequence ID" value="NZ_JAHTBI010000058.1"/>
</dbReference>
<gene>
    <name evidence="9" type="ORF">KUO17_17445</name>
</gene>
<reference evidence="9" key="1">
    <citation type="journal article" date="2022" name="Int. J. Syst. Evol. Microbiol.">
        <title>Pseudomonas aegrilactucae sp. nov. and Pseudomonas morbosilactucae sp. nov., pathogens causing bacterial rot of lettuce in Japan.</title>
        <authorList>
            <person name="Sawada H."/>
            <person name="Fujikawa T."/>
            <person name="Satou M."/>
        </authorList>
    </citation>
    <scope>NUCLEOTIDE SEQUENCE</scope>
    <source>
        <strain evidence="9">MAFF 301350</strain>
    </source>
</reference>
<evidence type="ECO:0000256" key="5">
    <source>
        <dbReference type="ARBA" id="ARBA00023139"/>
    </source>
</evidence>
<keyword evidence="7 8" id="KW-0449">Lipoprotein</keyword>
<sequence>MNRLVHTLWLMAALASVGACTVGPQYREPDVAPIRLASPQQEAFAAPDVALPAAWWRFFDDRQLEQLIATAVAHNHDVRVARANLLLARASLDEADLERLPTVTSGLAYQRSRAQQAVTGGRPSRTLSESWRAGLDLQWELDLFGRLDHLSRAAQARVEASQAELEQVRLSIAAQVAHAYFDAQGLRQQLALAQAQVQSWAQTVSMAEAQLQAGSGLPEERESARSQLLRAQASIAPLEGQLQGNLHRLAVLCGERPGSVSADLGALPPAPLARQLPLGDVHSLIRNRPDVLRAERLLAARVEDVGAATADLYPRFNVGGFIGFLAVRNGDLGSAARAFELAPGLTWPAFDLGTVRARLRGAQALSGGESARFEQVLLVALEEVEDAVTQLAQHQRHLLLMVQAGRHGEVSFDLARQRYSAGAGSYLAVLENQRDLLKTQQDIVLAQTASYRNVVDLYKALAWRTPLGG</sequence>
<evidence type="ECO:0000256" key="2">
    <source>
        <dbReference type="ARBA" id="ARBA00022452"/>
    </source>
</evidence>
<comment type="subcellular location">
    <subcellularLocation>
        <location evidence="8">Cell outer membrane</location>
        <topology evidence="8">Lipid-anchor</topology>
    </subcellularLocation>
</comment>
<dbReference type="NCBIfam" id="TIGR01845">
    <property type="entry name" value="outer_NodT"/>
    <property type="match status" value="1"/>
</dbReference>
<protein>
    <submittedName>
        <fullName evidence="9">TolC family protein</fullName>
    </submittedName>
</protein>
<keyword evidence="3 8" id="KW-0812">Transmembrane</keyword>
<keyword evidence="8" id="KW-0732">Signal</keyword>
<dbReference type="EMBL" id="JAHTBI010000058">
    <property type="protein sequence ID" value="MBV6288791.1"/>
    <property type="molecule type" value="Genomic_DNA"/>
</dbReference>
<dbReference type="GO" id="GO:0009279">
    <property type="term" value="C:cell outer membrane"/>
    <property type="evidence" value="ECO:0007669"/>
    <property type="project" value="UniProtKB-SubCell"/>
</dbReference>
<reference evidence="9" key="2">
    <citation type="journal article" date="2023" name="Plant Pathol.">
        <title>Dismantling and reorganizing Pseudomonas marginalis sensu#lato.</title>
        <authorList>
            <person name="Sawada H."/>
            <person name="Fujikawa T."/>
            <person name="Satou M."/>
        </authorList>
    </citation>
    <scope>NUCLEOTIDE SEQUENCE</scope>
    <source>
        <strain evidence="9">MAFF 301350</strain>
    </source>
</reference>
<comment type="caution">
    <text evidence="9">The sequence shown here is derived from an EMBL/GenBank/DDBJ whole genome shotgun (WGS) entry which is preliminary data.</text>
</comment>
<evidence type="ECO:0000256" key="3">
    <source>
        <dbReference type="ARBA" id="ARBA00022692"/>
    </source>
</evidence>
<comment type="similarity">
    <text evidence="1 8">Belongs to the outer membrane factor (OMF) (TC 1.B.17) family.</text>
</comment>
<keyword evidence="5 8" id="KW-0564">Palmitate</keyword>
<keyword evidence="10" id="KW-1185">Reference proteome</keyword>